<dbReference type="RefSeq" id="WP_341372969.1">
    <property type="nucleotide sequence ID" value="NZ_JBBUTF010000003.1"/>
</dbReference>
<dbReference type="Gene3D" id="3.60.120.10">
    <property type="entry name" value="Anthranilate synthase"/>
    <property type="match status" value="1"/>
</dbReference>
<dbReference type="SUPFAM" id="SSF56784">
    <property type="entry name" value="HAD-like"/>
    <property type="match status" value="1"/>
</dbReference>
<proteinExistence type="predicted"/>
<dbReference type="InterPro" id="IPR019999">
    <property type="entry name" value="Anth_synth_I-like"/>
</dbReference>
<gene>
    <name evidence="2" type="ORF">AACH11_04350</name>
</gene>
<dbReference type="NCBIfam" id="TIGR01488">
    <property type="entry name" value="HAD-SF-IB"/>
    <property type="match status" value="1"/>
</dbReference>
<dbReference type="Gene3D" id="3.20.10.10">
    <property type="entry name" value="D-amino Acid Aminotransferase, subunit A, domain 2"/>
    <property type="match status" value="1"/>
</dbReference>
<dbReference type="InterPro" id="IPR015890">
    <property type="entry name" value="Chorismate_C"/>
</dbReference>
<dbReference type="Pfam" id="PF00425">
    <property type="entry name" value="Chorismate_bind"/>
    <property type="match status" value="1"/>
</dbReference>
<dbReference type="Gene3D" id="3.30.470.10">
    <property type="match status" value="1"/>
</dbReference>
<dbReference type="PANTHER" id="PTHR11236:SF50">
    <property type="entry name" value="AMINODEOXYCHORISMATE SYNTHASE COMPONENT 1"/>
    <property type="match status" value="1"/>
</dbReference>
<dbReference type="Proteomes" id="UP001368500">
    <property type="component" value="Unassembled WGS sequence"/>
</dbReference>
<dbReference type="Pfam" id="PF01063">
    <property type="entry name" value="Aminotran_4"/>
    <property type="match status" value="1"/>
</dbReference>
<dbReference type="InterPro" id="IPR043131">
    <property type="entry name" value="BCAT-like_N"/>
</dbReference>
<dbReference type="SUPFAM" id="SSF56752">
    <property type="entry name" value="D-aminoacid aminotransferase-like PLP-dependent enzymes"/>
    <property type="match status" value="1"/>
</dbReference>
<evidence type="ECO:0000313" key="3">
    <source>
        <dbReference type="Proteomes" id="UP001368500"/>
    </source>
</evidence>
<dbReference type="SUPFAM" id="SSF56322">
    <property type="entry name" value="ADC synthase"/>
    <property type="match status" value="1"/>
</dbReference>
<feature type="domain" description="Chorismate-utilising enzyme C-terminal" evidence="1">
    <location>
        <begin position="127"/>
        <end position="417"/>
    </location>
</feature>
<dbReference type="Pfam" id="PF12710">
    <property type="entry name" value="HAD"/>
    <property type="match status" value="1"/>
</dbReference>
<dbReference type="PRINTS" id="PR00095">
    <property type="entry name" value="ANTSNTHASEI"/>
</dbReference>
<dbReference type="InterPro" id="IPR036412">
    <property type="entry name" value="HAD-like_sf"/>
</dbReference>
<dbReference type="InterPro" id="IPR043132">
    <property type="entry name" value="BCAT-like_C"/>
</dbReference>
<evidence type="ECO:0000313" key="2">
    <source>
        <dbReference type="EMBL" id="MEK8025191.1"/>
    </source>
</evidence>
<dbReference type="InterPro" id="IPR023214">
    <property type="entry name" value="HAD_sf"/>
</dbReference>
<dbReference type="InterPro" id="IPR005801">
    <property type="entry name" value="ADC_synthase"/>
</dbReference>
<evidence type="ECO:0000259" key="1">
    <source>
        <dbReference type="Pfam" id="PF00425"/>
    </source>
</evidence>
<comment type="caution">
    <text evidence="2">The sequence shown here is derived from an EMBL/GenBank/DDBJ whole genome shotgun (WGS) entry which is preliminary data.</text>
</comment>
<keyword evidence="3" id="KW-1185">Reference proteome</keyword>
<dbReference type="EMBL" id="JBBUTF010000003">
    <property type="protein sequence ID" value="MEK8025191.1"/>
    <property type="molecule type" value="Genomic_DNA"/>
</dbReference>
<accession>A0ABU9B650</accession>
<reference evidence="2 3" key="1">
    <citation type="submission" date="2024-04" db="EMBL/GenBank/DDBJ databases">
        <title>Novel species of the genus Ideonella isolated from streams.</title>
        <authorList>
            <person name="Lu H."/>
        </authorList>
    </citation>
    <scope>NUCLEOTIDE SEQUENCE [LARGE SCALE GENOMIC DNA]</scope>
    <source>
        <strain evidence="2 3">BYS139W</strain>
    </source>
</reference>
<sequence>MSDTVFALLDDGGASPQAPRSRLYTAWVRTHRCSDPSTLEACWQAVRADQARGLHAVLLADYEWGARLIGADHAHWPDDGRPAPALRVLMFERLRKLDAAGVEAWLASQSGADEAAGTLDLRPSVDDAQFHAAIDAIQAAIANGETYQVNHTYRLNGAAYGPPLALYRRLRARQAVPYGALIALPAADAPQADGQAPVGGWVLSRSPELFVRKDGAVLTAKPMKGTARRVPEPIGDSEIARELAQDVKNRAENLMIVDLLRNDLGRIARIGSVRVPQLFEIEPYATVFQMTSTVQATLRDEVDLPQLLRAVYPCGSITGAPKHYTMGLIARLESTPRGLYCGAIGWLDAPAGEGGAPADGLGDFCLSVAIRTVVLGPVADTDGPAGPAGTRALVTGVGAGIVQDSVAADEAAECRLKARYLTSLDPGFELFETLRADPGRGVRRLDAHLRRLGRSAARLGFPFDLARARALLDEAGAAAAASATPQRLRLALAHDGRLSLRTAVLAPLPERQPDHLPDHLPDHPLDGPALAAPAVALAAPPAARDAGWPADEPLAAWIEAEQRTAVDLWLDPHPLPAGPDPLAGHKTSRRARYDAGVAEAEGRGAFDMLFQQADGRLCEGGRSTVLLRLDGRWWTPPLADGALPGVLREALLADADLGVSERRLHREDLARAEAVAVCNALRGVLPVHRVHGLWRPAVAGADGAADAPADAPVDDGRAPIALFDLDHTLIDFDSGQDWTRFLIACGARPAAAADEYLAYAHQYVAGTLDIHAMHRACVQPLAAFAPADLARWLDQWAASVRARLRPDRLALVQAQRAAGARVAIVTATTRLISAPVAALFGVGAADLLCTATAMAPDADGALRPTGEIDGQPCFRQHKIAHVEAWLAREGLRPLAQQPHSRFWSDSASDLPLLEAVREPVAVAPDVRLRAIAQERGWPVVD</sequence>
<dbReference type="InterPro" id="IPR001544">
    <property type="entry name" value="Aminotrans_IV"/>
</dbReference>
<protein>
    <submittedName>
        <fullName evidence="2">HAD-IB family phosphatase</fullName>
    </submittedName>
</protein>
<dbReference type="Gene3D" id="1.20.1440.100">
    <property type="entry name" value="SG protein - dephosphorylation function"/>
    <property type="match status" value="1"/>
</dbReference>
<dbReference type="PANTHER" id="PTHR11236">
    <property type="entry name" value="AMINOBENZOATE/ANTHRANILATE SYNTHASE"/>
    <property type="match status" value="1"/>
</dbReference>
<organism evidence="2 3">
    <name type="scientific">Pseudaquabacterium rugosum</name>
    <dbReference type="NCBI Taxonomy" id="2984194"/>
    <lineage>
        <taxon>Bacteria</taxon>
        <taxon>Pseudomonadati</taxon>
        <taxon>Pseudomonadota</taxon>
        <taxon>Betaproteobacteria</taxon>
        <taxon>Burkholderiales</taxon>
        <taxon>Sphaerotilaceae</taxon>
        <taxon>Pseudaquabacterium</taxon>
    </lineage>
</organism>
<dbReference type="InterPro" id="IPR036038">
    <property type="entry name" value="Aminotransferase-like"/>
</dbReference>
<name>A0ABU9B650_9BURK</name>
<dbReference type="Gene3D" id="3.40.50.1000">
    <property type="entry name" value="HAD superfamily/HAD-like"/>
    <property type="match status" value="1"/>
</dbReference>